<protein>
    <submittedName>
        <fullName evidence="6">NAD(P)-binding protein</fullName>
    </submittedName>
</protein>
<dbReference type="GO" id="GO:0005783">
    <property type="term" value="C:endoplasmic reticulum"/>
    <property type="evidence" value="ECO:0007669"/>
    <property type="project" value="TreeGrafter"/>
</dbReference>
<dbReference type="InterPro" id="IPR002347">
    <property type="entry name" value="SDR_fam"/>
</dbReference>
<dbReference type="EMBL" id="ML977596">
    <property type="protein sequence ID" value="KAF1999300.1"/>
    <property type="molecule type" value="Genomic_DNA"/>
</dbReference>
<dbReference type="SUPFAM" id="SSF51735">
    <property type="entry name" value="NAD(P)-binding Rossmann-fold domains"/>
    <property type="match status" value="1"/>
</dbReference>
<evidence type="ECO:0000256" key="4">
    <source>
        <dbReference type="RuleBase" id="RU000363"/>
    </source>
</evidence>
<dbReference type="GO" id="GO:0006654">
    <property type="term" value="P:phosphatidic acid biosynthetic process"/>
    <property type="evidence" value="ECO:0007669"/>
    <property type="project" value="TreeGrafter"/>
</dbReference>
<gene>
    <name evidence="6" type="ORF">P154DRAFT_601294</name>
</gene>
<sequence length="286" mass="31958">MAATTRYCLITGCGKGGIGNALANEFVKKNYHVIATVLPGEFRKHLENNDMISVHDLDVTKEDMVKQFSSEVSSITNGKLDILVNNAGIVYTMTACDSEISQSKRLFDVNFFGAIAMVHYFHRQVVAAQGTIVNIGSIAGVSPYVYGSVYNASKAALVHFMDTLRIEIAPLGVHVMNVISGEINTTILRHDRSRSLPPDSLFSPLNQEFQDHCNRQPYNSTPEQYAQAVVREAIKKSPKRWFWWGASTTVVWLLRTFFGQWVWEYVFSGMFHLDKLKVGKGKVKGG</sequence>
<dbReference type="AlphaFoldDB" id="A0A6A5WBQ7"/>
<keyword evidence="7" id="KW-1185">Reference proteome</keyword>
<keyword evidence="5" id="KW-0472">Membrane</keyword>
<reference evidence="6" key="1">
    <citation type="journal article" date="2020" name="Stud. Mycol.">
        <title>101 Dothideomycetes genomes: a test case for predicting lifestyles and emergence of pathogens.</title>
        <authorList>
            <person name="Haridas S."/>
            <person name="Albert R."/>
            <person name="Binder M."/>
            <person name="Bloem J."/>
            <person name="Labutti K."/>
            <person name="Salamov A."/>
            <person name="Andreopoulos B."/>
            <person name="Baker S."/>
            <person name="Barry K."/>
            <person name="Bills G."/>
            <person name="Bluhm B."/>
            <person name="Cannon C."/>
            <person name="Castanera R."/>
            <person name="Culley D."/>
            <person name="Daum C."/>
            <person name="Ezra D."/>
            <person name="Gonzalez J."/>
            <person name="Henrissat B."/>
            <person name="Kuo A."/>
            <person name="Liang C."/>
            <person name="Lipzen A."/>
            <person name="Lutzoni F."/>
            <person name="Magnuson J."/>
            <person name="Mondo S."/>
            <person name="Nolan M."/>
            <person name="Ohm R."/>
            <person name="Pangilinan J."/>
            <person name="Park H.-J."/>
            <person name="Ramirez L."/>
            <person name="Alfaro M."/>
            <person name="Sun H."/>
            <person name="Tritt A."/>
            <person name="Yoshinaga Y."/>
            <person name="Zwiers L.-H."/>
            <person name="Turgeon B."/>
            <person name="Goodwin S."/>
            <person name="Spatafora J."/>
            <person name="Crous P."/>
            <person name="Grigoriev I."/>
        </authorList>
    </citation>
    <scope>NUCLEOTIDE SEQUENCE</scope>
    <source>
        <strain evidence="6">CBS 123094</strain>
    </source>
</reference>
<dbReference type="PROSITE" id="PS00061">
    <property type="entry name" value="ADH_SHORT"/>
    <property type="match status" value="1"/>
</dbReference>
<evidence type="ECO:0000256" key="2">
    <source>
        <dbReference type="ARBA" id="ARBA00022857"/>
    </source>
</evidence>
<dbReference type="PANTHER" id="PTHR44169:SF3">
    <property type="entry name" value="SHORT-CHAIN DEHYDROGENASE SRDE"/>
    <property type="match status" value="1"/>
</dbReference>
<evidence type="ECO:0000256" key="5">
    <source>
        <dbReference type="SAM" id="Phobius"/>
    </source>
</evidence>
<dbReference type="PANTHER" id="PTHR44169">
    <property type="entry name" value="NADPH-DEPENDENT 1-ACYLDIHYDROXYACETONE PHOSPHATE REDUCTASE"/>
    <property type="match status" value="1"/>
</dbReference>
<dbReference type="GO" id="GO:0005811">
    <property type="term" value="C:lipid droplet"/>
    <property type="evidence" value="ECO:0007669"/>
    <property type="project" value="TreeGrafter"/>
</dbReference>
<accession>A0A6A5WBQ7</accession>
<dbReference type="OrthoDB" id="2102561at2759"/>
<dbReference type="PRINTS" id="PR00080">
    <property type="entry name" value="SDRFAMILY"/>
</dbReference>
<keyword evidence="5" id="KW-0812">Transmembrane</keyword>
<dbReference type="PRINTS" id="PR00081">
    <property type="entry name" value="GDHRDH"/>
</dbReference>
<name>A0A6A5WBQ7_9PLEO</name>
<dbReference type="GO" id="GO:0019433">
    <property type="term" value="P:triglyceride catabolic process"/>
    <property type="evidence" value="ECO:0007669"/>
    <property type="project" value="TreeGrafter"/>
</dbReference>
<keyword evidence="3" id="KW-0560">Oxidoreductase</keyword>
<dbReference type="Gene3D" id="3.40.50.720">
    <property type="entry name" value="NAD(P)-binding Rossmann-like Domain"/>
    <property type="match status" value="1"/>
</dbReference>
<dbReference type="Pfam" id="PF00106">
    <property type="entry name" value="adh_short"/>
    <property type="match status" value="1"/>
</dbReference>
<keyword evidence="2" id="KW-0521">NADP</keyword>
<comment type="similarity">
    <text evidence="1 4">Belongs to the short-chain dehydrogenases/reductases (SDR) family.</text>
</comment>
<dbReference type="InterPro" id="IPR036291">
    <property type="entry name" value="NAD(P)-bd_dom_sf"/>
</dbReference>
<dbReference type="InterPro" id="IPR020904">
    <property type="entry name" value="Sc_DH/Rdtase_CS"/>
</dbReference>
<keyword evidence="5" id="KW-1133">Transmembrane helix</keyword>
<proteinExistence type="inferred from homology"/>
<feature type="transmembrane region" description="Helical" evidence="5">
    <location>
        <begin position="241"/>
        <end position="263"/>
    </location>
</feature>
<dbReference type="Proteomes" id="UP000799779">
    <property type="component" value="Unassembled WGS sequence"/>
</dbReference>
<evidence type="ECO:0000256" key="1">
    <source>
        <dbReference type="ARBA" id="ARBA00006484"/>
    </source>
</evidence>
<evidence type="ECO:0000313" key="6">
    <source>
        <dbReference type="EMBL" id="KAF1999300.1"/>
    </source>
</evidence>
<dbReference type="GO" id="GO:0000140">
    <property type="term" value="F:acylglycerone-phosphate reductase (NADP+) activity"/>
    <property type="evidence" value="ECO:0007669"/>
    <property type="project" value="TreeGrafter"/>
</dbReference>
<evidence type="ECO:0000256" key="3">
    <source>
        <dbReference type="ARBA" id="ARBA00023002"/>
    </source>
</evidence>
<dbReference type="GO" id="GO:0004806">
    <property type="term" value="F:triacylglycerol lipase activity"/>
    <property type="evidence" value="ECO:0007669"/>
    <property type="project" value="TreeGrafter"/>
</dbReference>
<evidence type="ECO:0000313" key="7">
    <source>
        <dbReference type="Proteomes" id="UP000799779"/>
    </source>
</evidence>
<organism evidence="6 7">
    <name type="scientific">Amniculicola lignicola CBS 123094</name>
    <dbReference type="NCBI Taxonomy" id="1392246"/>
    <lineage>
        <taxon>Eukaryota</taxon>
        <taxon>Fungi</taxon>
        <taxon>Dikarya</taxon>
        <taxon>Ascomycota</taxon>
        <taxon>Pezizomycotina</taxon>
        <taxon>Dothideomycetes</taxon>
        <taxon>Pleosporomycetidae</taxon>
        <taxon>Pleosporales</taxon>
        <taxon>Amniculicolaceae</taxon>
        <taxon>Amniculicola</taxon>
    </lineage>
</organism>